<dbReference type="EMBL" id="FORF01000004">
    <property type="protein sequence ID" value="SFI59666.1"/>
    <property type="molecule type" value="Genomic_DNA"/>
</dbReference>
<name>A0A1I3JHM3_9HYPH</name>
<organism evidence="1 2">
    <name type="scientific">Aquamicrobium aerolatum DSM 21857</name>
    <dbReference type="NCBI Taxonomy" id="1121003"/>
    <lineage>
        <taxon>Bacteria</taxon>
        <taxon>Pseudomonadati</taxon>
        <taxon>Pseudomonadota</taxon>
        <taxon>Alphaproteobacteria</taxon>
        <taxon>Hyphomicrobiales</taxon>
        <taxon>Phyllobacteriaceae</taxon>
        <taxon>Aerobium</taxon>
    </lineage>
</organism>
<reference evidence="2" key="1">
    <citation type="submission" date="2016-10" db="EMBL/GenBank/DDBJ databases">
        <authorList>
            <person name="Varghese N."/>
            <person name="Submissions S."/>
        </authorList>
    </citation>
    <scope>NUCLEOTIDE SEQUENCE [LARGE SCALE GENOMIC DNA]</scope>
    <source>
        <strain evidence="2">DSM 21857</strain>
    </source>
</reference>
<accession>A0A1I3JHM3</accession>
<protein>
    <submittedName>
        <fullName evidence="1">Uncharacterized protein</fullName>
    </submittedName>
</protein>
<dbReference type="STRING" id="1121003.SAMN03080618_00858"/>
<evidence type="ECO:0000313" key="1">
    <source>
        <dbReference type="EMBL" id="SFI59666.1"/>
    </source>
</evidence>
<dbReference type="RefSeq" id="WP_091519055.1">
    <property type="nucleotide sequence ID" value="NZ_FORF01000004.1"/>
</dbReference>
<gene>
    <name evidence="1" type="ORF">SAMN03080618_00858</name>
</gene>
<evidence type="ECO:0000313" key="2">
    <source>
        <dbReference type="Proteomes" id="UP000242763"/>
    </source>
</evidence>
<dbReference type="Proteomes" id="UP000242763">
    <property type="component" value="Unassembled WGS sequence"/>
</dbReference>
<sequence>MTNKFAIDRLEAAIDCILAAETLADAESNVAERFSARAYQLVSAAIYSLKGEEDPQAAEPVY</sequence>
<proteinExistence type="predicted"/>
<keyword evidence="2" id="KW-1185">Reference proteome</keyword>
<dbReference type="AlphaFoldDB" id="A0A1I3JHM3"/>